<evidence type="ECO:0000313" key="4">
    <source>
        <dbReference type="Proteomes" id="UP000831532"/>
    </source>
</evidence>
<feature type="compositionally biased region" description="Basic and acidic residues" evidence="1">
    <location>
        <begin position="185"/>
        <end position="195"/>
    </location>
</feature>
<organism evidence="3 4">
    <name type="scientific">Massilia violaceinigra</name>
    <dbReference type="NCBI Taxonomy" id="2045208"/>
    <lineage>
        <taxon>Bacteria</taxon>
        <taxon>Pseudomonadati</taxon>
        <taxon>Pseudomonadota</taxon>
        <taxon>Betaproteobacteria</taxon>
        <taxon>Burkholderiales</taxon>
        <taxon>Oxalobacteraceae</taxon>
        <taxon>Telluria group</taxon>
        <taxon>Massilia</taxon>
    </lineage>
</organism>
<feature type="transmembrane region" description="Helical" evidence="2">
    <location>
        <begin position="51"/>
        <end position="73"/>
    </location>
</feature>
<dbReference type="Proteomes" id="UP000831532">
    <property type="component" value="Chromosome"/>
</dbReference>
<feature type="region of interest" description="Disordered" evidence="1">
    <location>
        <begin position="1"/>
        <end position="23"/>
    </location>
</feature>
<dbReference type="EMBL" id="CP063361">
    <property type="protein sequence ID" value="UOD28509.1"/>
    <property type="molecule type" value="Genomic_DNA"/>
</dbReference>
<evidence type="ECO:0008006" key="5">
    <source>
        <dbReference type="Google" id="ProtNLM"/>
    </source>
</evidence>
<feature type="region of interest" description="Disordered" evidence="1">
    <location>
        <begin position="158"/>
        <end position="201"/>
    </location>
</feature>
<feature type="compositionally biased region" description="Low complexity" evidence="1">
    <location>
        <begin position="168"/>
        <end position="181"/>
    </location>
</feature>
<reference evidence="3 4" key="1">
    <citation type="submission" date="2020-10" db="EMBL/GenBank/DDBJ databases">
        <title>Genome analysis of Massilia species.</title>
        <authorList>
            <person name="Jung D.-H."/>
        </authorList>
    </citation>
    <scope>NUCLEOTIDE SEQUENCE [LARGE SCALE GENOMIC DNA]</scope>
    <source>
        <strain evidence="4">sipir</strain>
    </source>
</reference>
<keyword evidence="2" id="KW-0472">Membrane</keyword>
<evidence type="ECO:0000256" key="1">
    <source>
        <dbReference type="SAM" id="MobiDB-lite"/>
    </source>
</evidence>
<proteinExistence type="predicted"/>
<sequence length="258" mass="27212">MSISAQSSYSSIKPDLRQGNRRSSDIEQQAYAAVGRRFATGASSRVRYVRLVLGAAACITVVMLVTLVALLTYDNINSPHALKVAAPAKAEPQPGSAGLALAARARPVVIIDEKEEAPVRPVVAAAPVPPLVLLSAAEIKPSAPPAPARIVTAIKTPLKQREHAKPNAAGKQAALKAAKTARPGPRKELRNEPRKVAPSPVKRKAALASMAAPAQQRADGGALGTLLSYASVQRRYLAQALPMLAARHATRRRHLSEP</sequence>
<evidence type="ECO:0000256" key="2">
    <source>
        <dbReference type="SAM" id="Phobius"/>
    </source>
</evidence>
<accession>A0ABY4A390</accession>
<feature type="compositionally biased region" description="Low complexity" evidence="1">
    <location>
        <begin position="1"/>
        <end position="11"/>
    </location>
</feature>
<protein>
    <recommendedName>
        <fullName evidence="5">Energy transducer TonB</fullName>
    </recommendedName>
</protein>
<keyword evidence="2" id="KW-0812">Transmembrane</keyword>
<feature type="compositionally biased region" description="Basic and acidic residues" evidence="1">
    <location>
        <begin position="14"/>
        <end position="23"/>
    </location>
</feature>
<name>A0ABY4A390_9BURK</name>
<keyword evidence="4" id="KW-1185">Reference proteome</keyword>
<keyword evidence="2" id="KW-1133">Transmembrane helix</keyword>
<evidence type="ECO:0000313" key="3">
    <source>
        <dbReference type="EMBL" id="UOD28509.1"/>
    </source>
</evidence>
<gene>
    <name evidence="3" type="ORF">INH39_24085</name>
</gene>
<dbReference type="RefSeq" id="WP_243489664.1">
    <property type="nucleotide sequence ID" value="NZ_CP063361.1"/>
</dbReference>